<dbReference type="GO" id="GO:0009089">
    <property type="term" value="P:lysine biosynthetic process via diaminopimelate"/>
    <property type="evidence" value="ECO:0007669"/>
    <property type="project" value="InterPro"/>
</dbReference>
<dbReference type="SUPFAM" id="SSF51419">
    <property type="entry name" value="PLP-binding barrel"/>
    <property type="match status" value="1"/>
</dbReference>
<keyword evidence="8" id="KW-1185">Reference proteome</keyword>
<evidence type="ECO:0000256" key="2">
    <source>
        <dbReference type="ARBA" id="ARBA00022793"/>
    </source>
</evidence>
<reference evidence="7 8" key="1">
    <citation type="journal article" date="2018" name="Int. J. Syst. Evol. Microbiol.">
        <title>Methylomusa anaerophila gen. nov., sp. nov., an anaerobic methanol-utilizing bacterium isolated from a microbial fuel cell.</title>
        <authorList>
            <person name="Amano N."/>
            <person name="Yamamuro A."/>
            <person name="Miyahara M."/>
            <person name="Kouzuma A."/>
            <person name="Abe T."/>
            <person name="Watanabe K."/>
        </authorList>
    </citation>
    <scope>NUCLEOTIDE SEQUENCE [LARGE SCALE GENOMIC DNA]</scope>
    <source>
        <strain evidence="7 8">MMFC1</strain>
    </source>
</reference>
<dbReference type="SUPFAM" id="SSF50621">
    <property type="entry name" value="Alanine racemase C-terminal domain-like"/>
    <property type="match status" value="1"/>
</dbReference>
<keyword evidence="2" id="KW-0210">Decarboxylase</keyword>
<dbReference type="GO" id="GO:0008836">
    <property type="term" value="F:diaminopimelate decarboxylase activity"/>
    <property type="evidence" value="ECO:0007669"/>
    <property type="project" value="UniProtKB-EC"/>
</dbReference>
<keyword evidence="4 7" id="KW-0456">Lyase</keyword>
<evidence type="ECO:0000259" key="6">
    <source>
        <dbReference type="Pfam" id="PF00278"/>
    </source>
</evidence>
<dbReference type="EMBL" id="AP018449">
    <property type="protein sequence ID" value="BBB92083.1"/>
    <property type="molecule type" value="Genomic_DNA"/>
</dbReference>
<dbReference type="InterPro" id="IPR000183">
    <property type="entry name" value="Orn/DAP/Arg_de-COase"/>
</dbReference>
<dbReference type="EC" id="4.1.1.20" evidence="7"/>
<evidence type="ECO:0000256" key="5">
    <source>
        <dbReference type="RuleBase" id="RU003737"/>
    </source>
</evidence>
<keyword evidence="3" id="KW-0663">Pyridoxal phosphate</keyword>
<dbReference type="RefSeq" id="WP_324332192.1">
    <property type="nucleotide sequence ID" value="NZ_DAINIT010000003.1"/>
</dbReference>
<protein>
    <submittedName>
        <fullName evidence="7">Diaminopimelate decarboxylase</fullName>
        <ecNumber evidence="7">4.1.1.20</ecNumber>
    </submittedName>
</protein>
<evidence type="ECO:0000256" key="1">
    <source>
        <dbReference type="ARBA" id="ARBA00001933"/>
    </source>
</evidence>
<dbReference type="PANTHER" id="PTHR43727:SF2">
    <property type="entry name" value="GROUP IV DECARBOXYLASE"/>
    <property type="match status" value="1"/>
</dbReference>
<sequence>MVPVFVIQYPNYGSNNYEEIINGENYINATVILLNVGQQFDDIDFIDIGGGFGISYDESEPDLDLRQLGRQLDHIFYTFVDRYRKKITFVVEPGRYICAECGILLTTVHSVKNNPGRTFIGTDGGFNVLIRPMAYGSYHEIINCNNIKGETHRVDICGNICESGDLLARDRRLTETVAGDILAVLDAGAYGYSMSSNYNARLRPAEVLVTSAGKPQLIRKRDSLEDLTRNQIF</sequence>
<dbReference type="InterPro" id="IPR029066">
    <property type="entry name" value="PLP-binding_barrel"/>
</dbReference>
<gene>
    <name evidence="7" type="primary">lysA_2</name>
    <name evidence="7" type="ORF">MAMMFC1_02768</name>
</gene>
<dbReference type="AlphaFoldDB" id="A0A348ALY5"/>
<dbReference type="InterPro" id="IPR022643">
    <property type="entry name" value="De-COase2_C"/>
</dbReference>
<proteinExistence type="inferred from homology"/>
<accession>A0A348ALY5</accession>
<evidence type="ECO:0000256" key="3">
    <source>
        <dbReference type="ARBA" id="ARBA00022898"/>
    </source>
</evidence>
<dbReference type="Gene3D" id="3.20.20.10">
    <property type="entry name" value="Alanine racemase"/>
    <property type="match status" value="1"/>
</dbReference>
<dbReference type="InterPro" id="IPR002986">
    <property type="entry name" value="DAP_deCOOHase_LysA"/>
</dbReference>
<dbReference type="PRINTS" id="PR01179">
    <property type="entry name" value="ODADCRBXLASE"/>
</dbReference>
<dbReference type="Gene3D" id="2.40.37.10">
    <property type="entry name" value="Lyase, Ornithine Decarboxylase, Chain A, domain 1"/>
    <property type="match status" value="1"/>
</dbReference>
<dbReference type="PRINTS" id="PR01181">
    <property type="entry name" value="DAPDCRBXLASE"/>
</dbReference>
<dbReference type="InterPro" id="IPR009006">
    <property type="entry name" value="Ala_racemase/Decarboxylase_C"/>
</dbReference>
<evidence type="ECO:0000313" key="8">
    <source>
        <dbReference type="Proteomes" id="UP000276437"/>
    </source>
</evidence>
<dbReference type="InterPro" id="IPR022657">
    <property type="entry name" value="De-COase2_CS"/>
</dbReference>
<comment type="cofactor">
    <cofactor evidence="1">
        <name>pyridoxal 5'-phosphate</name>
        <dbReference type="ChEBI" id="CHEBI:597326"/>
    </cofactor>
</comment>
<dbReference type="KEGG" id="mana:MAMMFC1_02768"/>
<dbReference type="PROSITE" id="PS00879">
    <property type="entry name" value="ODR_DC_2_2"/>
    <property type="match status" value="1"/>
</dbReference>
<comment type="similarity">
    <text evidence="5">Belongs to the Orn/Lys/Arg decarboxylase class-II family.</text>
</comment>
<dbReference type="Pfam" id="PF00278">
    <property type="entry name" value="Orn_DAP_Arg_deC"/>
    <property type="match status" value="1"/>
</dbReference>
<evidence type="ECO:0000313" key="7">
    <source>
        <dbReference type="EMBL" id="BBB92083.1"/>
    </source>
</evidence>
<dbReference type="Proteomes" id="UP000276437">
    <property type="component" value="Chromosome"/>
</dbReference>
<evidence type="ECO:0000256" key="4">
    <source>
        <dbReference type="ARBA" id="ARBA00023239"/>
    </source>
</evidence>
<organism evidence="7 8">
    <name type="scientific">Methylomusa anaerophila</name>
    <dbReference type="NCBI Taxonomy" id="1930071"/>
    <lineage>
        <taxon>Bacteria</taxon>
        <taxon>Bacillati</taxon>
        <taxon>Bacillota</taxon>
        <taxon>Negativicutes</taxon>
        <taxon>Selenomonadales</taxon>
        <taxon>Sporomusaceae</taxon>
        <taxon>Methylomusa</taxon>
    </lineage>
</organism>
<feature type="domain" description="Orn/DAP/Arg decarboxylase 2 C-terminal" evidence="6">
    <location>
        <begin position="96"/>
        <end position="188"/>
    </location>
</feature>
<dbReference type="PANTHER" id="PTHR43727">
    <property type="entry name" value="DIAMINOPIMELATE DECARBOXYLASE"/>
    <property type="match status" value="1"/>
</dbReference>
<name>A0A348ALY5_9FIRM</name>